<sequence length="151" mass="16719">MGSNRKRNSQGTQRHQKHSNLRRRTTENLGKKASVNIVLNSRKLTTGTQDSHNNQTRKTVATTRRNYQTQAVQSQAIQSQAINKSWYNPQNWSMIGFDTTSSACTRRPEEISTNGFSSSNWPEKRFPARRAAAAAAHGGGGGGREERGGGF</sequence>
<evidence type="ECO:0000256" key="1">
    <source>
        <dbReference type="SAM" id="MobiDB-lite"/>
    </source>
</evidence>
<gene>
    <name evidence="2" type="ORF">F511_25624</name>
</gene>
<name>A0A2Z7AUM6_9LAMI</name>
<feature type="region of interest" description="Disordered" evidence="1">
    <location>
        <begin position="109"/>
        <end position="151"/>
    </location>
</feature>
<dbReference type="AlphaFoldDB" id="A0A2Z7AUM6"/>
<reference evidence="2 3" key="1">
    <citation type="journal article" date="2015" name="Proc. Natl. Acad. Sci. U.S.A.">
        <title>The resurrection genome of Boea hygrometrica: A blueprint for survival of dehydration.</title>
        <authorList>
            <person name="Xiao L."/>
            <person name="Yang G."/>
            <person name="Zhang L."/>
            <person name="Yang X."/>
            <person name="Zhao S."/>
            <person name="Ji Z."/>
            <person name="Zhou Q."/>
            <person name="Hu M."/>
            <person name="Wang Y."/>
            <person name="Chen M."/>
            <person name="Xu Y."/>
            <person name="Jin H."/>
            <person name="Xiao X."/>
            <person name="Hu G."/>
            <person name="Bao F."/>
            <person name="Hu Y."/>
            <person name="Wan P."/>
            <person name="Li L."/>
            <person name="Deng X."/>
            <person name="Kuang T."/>
            <person name="Xiang C."/>
            <person name="Zhu J.K."/>
            <person name="Oliver M.J."/>
            <person name="He Y."/>
        </authorList>
    </citation>
    <scope>NUCLEOTIDE SEQUENCE [LARGE SCALE GENOMIC DNA]</scope>
    <source>
        <strain evidence="3">cv. XS01</strain>
    </source>
</reference>
<evidence type="ECO:0000313" key="2">
    <source>
        <dbReference type="EMBL" id="KZV23129.1"/>
    </source>
</evidence>
<evidence type="ECO:0000313" key="3">
    <source>
        <dbReference type="Proteomes" id="UP000250235"/>
    </source>
</evidence>
<feature type="compositionally biased region" description="Polar residues" evidence="1">
    <location>
        <begin position="111"/>
        <end position="121"/>
    </location>
</feature>
<proteinExistence type="predicted"/>
<dbReference type="Proteomes" id="UP000250235">
    <property type="component" value="Unassembled WGS sequence"/>
</dbReference>
<protein>
    <submittedName>
        <fullName evidence="2">Uncharacterized protein</fullName>
    </submittedName>
</protein>
<feature type="compositionally biased region" description="Basic residues" evidence="1">
    <location>
        <begin position="1"/>
        <end position="23"/>
    </location>
</feature>
<feature type="region of interest" description="Disordered" evidence="1">
    <location>
        <begin position="1"/>
        <end position="34"/>
    </location>
</feature>
<accession>A0A2Z7AUM6</accession>
<keyword evidence="3" id="KW-1185">Reference proteome</keyword>
<organism evidence="2 3">
    <name type="scientific">Dorcoceras hygrometricum</name>
    <dbReference type="NCBI Taxonomy" id="472368"/>
    <lineage>
        <taxon>Eukaryota</taxon>
        <taxon>Viridiplantae</taxon>
        <taxon>Streptophyta</taxon>
        <taxon>Embryophyta</taxon>
        <taxon>Tracheophyta</taxon>
        <taxon>Spermatophyta</taxon>
        <taxon>Magnoliopsida</taxon>
        <taxon>eudicotyledons</taxon>
        <taxon>Gunneridae</taxon>
        <taxon>Pentapetalae</taxon>
        <taxon>asterids</taxon>
        <taxon>lamiids</taxon>
        <taxon>Lamiales</taxon>
        <taxon>Gesneriaceae</taxon>
        <taxon>Didymocarpoideae</taxon>
        <taxon>Trichosporeae</taxon>
        <taxon>Loxocarpinae</taxon>
        <taxon>Dorcoceras</taxon>
    </lineage>
</organism>
<dbReference type="EMBL" id="KV013951">
    <property type="protein sequence ID" value="KZV23129.1"/>
    <property type="molecule type" value="Genomic_DNA"/>
</dbReference>